<evidence type="ECO:0000313" key="2">
    <source>
        <dbReference type="EMBL" id="TPE58578.1"/>
    </source>
</evidence>
<protein>
    <recommendedName>
        <fullName evidence="4">DUF4124 domain-containing protein</fullName>
    </recommendedName>
</protein>
<dbReference type="RefSeq" id="WP_140929430.1">
    <property type="nucleotide sequence ID" value="NZ_VFSU01000034.1"/>
</dbReference>
<dbReference type="Proteomes" id="UP000319897">
    <property type="component" value="Unassembled WGS sequence"/>
</dbReference>
<feature type="signal peptide" evidence="1">
    <location>
        <begin position="1"/>
        <end position="21"/>
    </location>
</feature>
<evidence type="ECO:0000256" key="1">
    <source>
        <dbReference type="SAM" id="SignalP"/>
    </source>
</evidence>
<proteinExistence type="predicted"/>
<keyword evidence="1" id="KW-0732">Signal</keyword>
<evidence type="ECO:0008006" key="4">
    <source>
        <dbReference type="Google" id="ProtNLM"/>
    </source>
</evidence>
<dbReference type="AlphaFoldDB" id="A0A501XD85"/>
<organism evidence="2 3">
    <name type="scientific">Sandaracinobacter neustonicus</name>
    <dbReference type="NCBI Taxonomy" id="1715348"/>
    <lineage>
        <taxon>Bacteria</taxon>
        <taxon>Pseudomonadati</taxon>
        <taxon>Pseudomonadota</taxon>
        <taxon>Alphaproteobacteria</taxon>
        <taxon>Sphingomonadales</taxon>
        <taxon>Sphingosinicellaceae</taxon>
        <taxon>Sandaracinobacter</taxon>
    </lineage>
</organism>
<dbReference type="EMBL" id="VFSU01000034">
    <property type="protein sequence ID" value="TPE58578.1"/>
    <property type="molecule type" value="Genomic_DNA"/>
</dbReference>
<dbReference type="OrthoDB" id="7391233at2"/>
<gene>
    <name evidence="2" type="ORF">FJQ54_16095</name>
</gene>
<accession>A0A501XD85</accession>
<reference evidence="2 3" key="1">
    <citation type="submission" date="2019-06" db="EMBL/GenBank/DDBJ databases">
        <authorList>
            <person name="Lee I."/>
            <person name="Jang G.I."/>
            <person name="Hwang C.Y."/>
        </authorList>
    </citation>
    <scope>NUCLEOTIDE SEQUENCE [LARGE SCALE GENOMIC DNA]</scope>
    <source>
        <strain evidence="2 3">PAMC 28131</strain>
    </source>
</reference>
<feature type="chain" id="PRO_5021191588" description="DUF4124 domain-containing protein" evidence="1">
    <location>
        <begin position="22"/>
        <end position="138"/>
    </location>
</feature>
<name>A0A501XD85_9SPHN</name>
<keyword evidence="3" id="KW-1185">Reference proteome</keyword>
<comment type="caution">
    <text evidence="2">The sequence shown here is derived from an EMBL/GenBank/DDBJ whole genome shotgun (WGS) entry which is preliminary data.</text>
</comment>
<sequence length="138" mass="14310">MRWFLALALATAPLAAVPAAAQDGNYRSRTVQVFGDDPCPKASNPDEIIVCARRPEEERYRIPKDIREAEKAAQIAREDQVAANRAAIVSGRTAASGIGSCSTAGAGGITGCTQGLNVVGAAKTVVEGVKTATEPVDD</sequence>
<evidence type="ECO:0000313" key="3">
    <source>
        <dbReference type="Proteomes" id="UP000319897"/>
    </source>
</evidence>